<comment type="caution">
    <text evidence="1">The sequence shown here is derived from an EMBL/GenBank/DDBJ whole genome shotgun (WGS) entry which is preliminary data.</text>
</comment>
<evidence type="ECO:0000313" key="1">
    <source>
        <dbReference type="EMBL" id="KAJ7568052.1"/>
    </source>
</evidence>
<protein>
    <submittedName>
        <fullName evidence="1">Uncharacterized protein</fullName>
    </submittedName>
</protein>
<dbReference type="EMBL" id="CM055092">
    <property type="protein sequence ID" value="KAJ7568052.1"/>
    <property type="molecule type" value="Genomic_DNA"/>
</dbReference>
<keyword evidence="2" id="KW-1185">Reference proteome</keyword>
<dbReference type="Proteomes" id="UP001162992">
    <property type="component" value="Chromosome 1"/>
</dbReference>
<organism evidence="1 2">
    <name type="scientific">Diphasiastrum complanatum</name>
    <name type="common">Issler's clubmoss</name>
    <name type="synonym">Lycopodium complanatum</name>
    <dbReference type="NCBI Taxonomy" id="34168"/>
    <lineage>
        <taxon>Eukaryota</taxon>
        <taxon>Viridiplantae</taxon>
        <taxon>Streptophyta</taxon>
        <taxon>Embryophyta</taxon>
        <taxon>Tracheophyta</taxon>
        <taxon>Lycopodiopsida</taxon>
        <taxon>Lycopodiales</taxon>
        <taxon>Lycopodiaceae</taxon>
        <taxon>Lycopodioideae</taxon>
        <taxon>Diphasiastrum</taxon>
    </lineage>
</organism>
<name>A0ACC2ENN5_DIPCM</name>
<evidence type="ECO:0000313" key="2">
    <source>
        <dbReference type="Proteomes" id="UP001162992"/>
    </source>
</evidence>
<reference evidence="2" key="1">
    <citation type="journal article" date="2024" name="Proc. Natl. Acad. Sci. U.S.A.">
        <title>Extraordinary preservation of gene collinearity over three hundred million years revealed in homosporous lycophytes.</title>
        <authorList>
            <person name="Li C."/>
            <person name="Wickell D."/>
            <person name="Kuo L.Y."/>
            <person name="Chen X."/>
            <person name="Nie B."/>
            <person name="Liao X."/>
            <person name="Peng D."/>
            <person name="Ji J."/>
            <person name="Jenkins J."/>
            <person name="Williams M."/>
            <person name="Shu S."/>
            <person name="Plott C."/>
            <person name="Barry K."/>
            <person name="Rajasekar S."/>
            <person name="Grimwood J."/>
            <person name="Han X."/>
            <person name="Sun S."/>
            <person name="Hou Z."/>
            <person name="He W."/>
            <person name="Dai G."/>
            <person name="Sun C."/>
            <person name="Schmutz J."/>
            <person name="Leebens-Mack J.H."/>
            <person name="Li F.W."/>
            <person name="Wang L."/>
        </authorList>
    </citation>
    <scope>NUCLEOTIDE SEQUENCE [LARGE SCALE GENOMIC DNA]</scope>
    <source>
        <strain evidence="2">cv. PW_Plant_1</strain>
    </source>
</reference>
<gene>
    <name evidence="1" type="ORF">O6H91_01G016700</name>
</gene>
<proteinExistence type="predicted"/>
<sequence>MATRAAASCPCVPVSTILTLRIKSLGLCRLGCYDFHCGGSNGDKGAGYERPCSRSFSRALDRMASLNDSCQGTELIRSGSSLLKAICARTELLRGSQPAASSALRIASRSSLGLVSNSFAFSSSSSSSSTLTLAQFSFFHGAKWLPCHEYIQPPWFGAGSKKQISSSSEASSSSSARESISQATAGIPPWRECRAESNHTPDTAPIINHLNITKRQSVDENRRCKKCFSLPDWIKISSEDGKIILTALAVSLFARGFIGEPRFIPSLSMYPTFEVGDRIVVEKISYYFRQPNINDIVIFKAPEALQEEGYNPGEVFVKRVVANSGDCVEVHDGKLMVNGVVKNEDFIAEPLAYDMSPIFVPSGYVFVMGDNRNNSYDSHIWGPLPIKNIVGRSIVRYWPPTRLGSTVWYSETPENFPALMQPVM</sequence>
<accession>A0ACC2ENN5</accession>